<dbReference type="Pfam" id="PF07596">
    <property type="entry name" value="SBP_bac_10"/>
    <property type="match status" value="1"/>
</dbReference>
<gene>
    <name evidence="3" type="primary">xcpT_9</name>
    <name evidence="3" type="ORF">Fuma_02177</name>
</gene>
<name>A0A1P8WER5_9PLAN</name>
<dbReference type="Gene3D" id="3.30.700.10">
    <property type="entry name" value="Glycoprotein, Type 4 Pilin"/>
    <property type="match status" value="1"/>
</dbReference>
<dbReference type="RefSeq" id="WP_229360894.1">
    <property type="nucleotide sequence ID" value="NZ_CP017641.1"/>
</dbReference>
<keyword evidence="1" id="KW-1133">Transmembrane helix</keyword>
<dbReference type="AlphaFoldDB" id="A0A1P8WER5"/>
<dbReference type="KEGG" id="fmr:Fuma_02177"/>
<dbReference type="EMBL" id="CP017641">
    <property type="protein sequence ID" value="APZ92566.1"/>
    <property type="molecule type" value="Genomic_DNA"/>
</dbReference>
<protein>
    <submittedName>
        <fullName evidence="3">PilD-dependent protein PddA</fullName>
    </submittedName>
</protein>
<dbReference type="InterPro" id="IPR011453">
    <property type="entry name" value="DUF1559"/>
</dbReference>
<dbReference type="SUPFAM" id="SSF54523">
    <property type="entry name" value="Pili subunits"/>
    <property type="match status" value="1"/>
</dbReference>
<dbReference type="NCBIfam" id="TIGR04294">
    <property type="entry name" value="pre_pil_HX9DG"/>
    <property type="match status" value="1"/>
</dbReference>
<dbReference type="STRING" id="1891926.Fuma_02177"/>
<dbReference type="PROSITE" id="PS00409">
    <property type="entry name" value="PROKAR_NTER_METHYL"/>
    <property type="match status" value="1"/>
</dbReference>
<evidence type="ECO:0000313" key="4">
    <source>
        <dbReference type="Proteomes" id="UP000187735"/>
    </source>
</evidence>
<dbReference type="InterPro" id="IPR027558">
    <property type="entry name" value="Pre_pil_HX9DG_C"/>
</dbReference>
<dbReference type="PANTHER" id="PTHR30093:SF2">
    <property type="entry name" value="TYPE II SECRETION SYSTEM PROTEIN H"/>
    <property type="match status" value="1"/>
</dbReference>
<accession>A0A1P8WER5</accession>
<evidence type="ECO:0000256" key="1">
    <source>
        <dbReference type="SAM" id="Phobius"/>
    </source>
</evidence>
<dbReference type="InterPro" id="IPR012902">
    <property type="entry name" value="N_methyl_site"/>
</dbReference>
<keyword evidence="1" id="KW-0472">Membrane</keyword>
<dbReference type="InterPro" id="IPR045584">
    <property type="entry name" value="Pilin-like"/>
</dbReference>
<feature type="transmembrane region" description="Helical" evidence="1">
    <location>
        <begin position="12"/>
        <end position="34"/>
    </location>
</feature>
<dbReference type="Pfam" id="PF07963">
    <property type="entry name" value="N_methyl"/>
    <property type="match status" value="1"/>
</dbReference>
<dbReference type="Proteomes" id="UP000187735">
    <property type="component" value="Chromosome"/>
</dbReference>
<evidence type="ECO:0000313" key="3">
    <source>
        <dbReference type="EMBL" id="APZ92566.1"/>
    </source>
</evidence>
<reference evidence="3 4" key="1">
    <citation type="journal article" date="2016" name="Front. Microbiol.">
        <title>Fuerstia marisgermanicae gen. nov., sp. nov., an Unusual Member of the Phylum Planctomycetes from the German Wadden Sea.</title>
        <authorList>
            <person name="Kohn T."/>
            <person name="Heuer A."/>
            <person name="Jogler M."/>
            <person name="Vollmers J."/>
            <person name="Boedeker C."/>
            <person name="Bunk B."/>
            <person name="Rast P."/>
            <person name="Borchert D."/>
            <person name="Glockner I."/>
            <person name="Freese H.M."/>
            <person name="Klenk H.P."/>
            <person name="Overmann J."/>
            <person name="Kaster A.K."/>
            <person name="Rohde M."/>
            <person name="Wiegand S."/>
            <person name="Jogler C."/>
        </authorList>
    </citation>
    <scope>NUCLEOTIDE SEQUENCE [LARGE SCALE GENOMIC DNA]</scope>
    <source>
        <strain evidence="3 4">NH11</strain>
    </source>
</reference>
<feature type="domain" description="DUF1559" evidence="2">
    <location>
        <begin position="35"/>
        <end position="289"/>
    </location>
</feature>
<organism evidence="3 4">
    <name type="scientific">Fuerstiella marisgermanici</name>
    <dbReference type="NCBI Taxonomy" id="1891926"/>
    <lineage>
        <taxon>Bacteria</taxon>
        <taxon>Pseudomonadati</taxon>
        <taxon>Planctomycetota</taxon>
        <taxon>Planctomycetia</taxon>
        <taxon>Planctomycetales</taxon>
        <taxon>Planctomycetaceae</taxon>
        <taxon>Fuerstiella</taxon>
    </lineage>
</organism>
<keyword evidence="1" id="KW-0812">Transmembrane</keyword>
<evidence type="ECO:0000259" key="2">
    <source>
        <dbReference type="Pfam" id="PF07596"/>
    </source>
</evidence>
<keyword evidence="4" id="KW-1185">Reference proteome</keyword>
<proteinExistence type="predicted"/>
<dbReference type="PANTHER" id="PTHR30093">
    <property type="entry name" value="GENERAL SECRETION PATHWAY PROTEIN G"/>
    <property type="match status" value="1"/>
</dbReference>
<sequence length="307" mass="33571">MKHSHRRSRGFTLIELLVVIAIIAVLIALLLPAVQQAREAARRTQCKNNLKQLGLALHNYHDVHSLFPSGWVAVDPVTRTHSPHEGLNGAGWGTMILPNIEQSNLYSQFNANFAIHDPVNTAFLGTVIPAWQCPSDPKPEKWEIEEEGSPGTVLAELPTANYIGVFGTEELDGCENAIGVAPVSPSGQCRGDGVFYHNSRIRFRDITDGTTNTFMLGERRTDMALGWYTTWPGMVAEGEEAFQRILGSADHVPNDPVAHLDDFSSNHTGGSQFVLGDGSVRFISENIDHGLYQSLATIRGGEVVGEF</sequence>
<dbReference type="NCBIfam" id="TIGR02532">
    <property type="entry name" value="IV_pilin_GFxxxE"/>
    <property type="match status" value="1"/>
</dbReference>